<dbReference type="AlphaFoldDB" id="A0A450U082"/>
<dbReference type="EMBL" id="CAADFL010000928">
    <property type="protein sequence ID" value="VFK23491.1"/>
    <property type="molecule type" value="Genomic_DNA"/>
</dbReference>
<name>A0A450U082_9GAMM</name>
<gene>
    <name evidence="2" type="ORF">BECKFM1743A_GA0114220_108201</name>
    <name evidence="4" type="ORF">BECKFM1743B_GA0114221_109281</name>
    <name evidence="3" type="ORF">BECKFM1743C_GA0114222_108621</name>
</gene>
<feature type="compositionally biased region" description="Basic and acidic residues" evidence="1">
    <location>
        <begin position="275"/>
        <end position="297"/>
    </location>
</feature>
<evidence type="ECO:0000313" key="4">
    <source>
        <dbReference type="EMBL" id="VFK23491.1"/>
    </source>
</evidence>
<dbReference type="PROSITE" id="PS51257">
    <property type="entry name" value="PROKAR_LIPOPROTEIN"/>
    <property type="match status" value="1"/>
</dbReference>
<reference evidence="3" key="1">
    <citation type="submission" date="2019-02" db="EMBL/GenBank/DDBJ databases">
        <authorList>
            <person name="Gruber-Vodicka R. H."/>
            <person name="Seah K. B. B."/>
        </authorList>
    </citation>
    <scope>NUCLEOTIDE SEQUENCE</scope>
    <source>
        <strain evidence="2">BECK_BZ163</strain>
        <strain evidence="4">BECK_BZ164</strain>
        <strain evidence="3">BECK_BZ165</strain>
    </source>
</reference>
<organism evidence="3">
    <name type="scientific">Candidatus Kentrum sp. FM</name>
    <dbReference type="NCBI Taxonomy" id="2126340"/>
    <lineage>
        <taxon>Bacteria</taxon>
        <taxon>Pseudomonadati</taxon>
        <taxon>Pseudomonadota</taxon>
        <taxon>Gammaproteobacteria</taxon>
        <taxon>Candidatus Kentrum</taxon>
    </lineage>
</organism>
<sequence>MIRIIAMLLAVVLLGGCSTLTEPKKRPVIEDEMVTNELLLKGEQEIGTLAVTAQRRLIIANMKTGHFCTEPPPEAVDSITEAIAAAFKADIKQDNNFGAEFAKSFASHVNQLYNRSHTVQMFRDASLQLCVDAINKAGETAGLKQKETDGLKQKKENKPTESCRTFTYEETGKPTKKITTCDQGGEDDTSQFYSSYRRDLMGMVGIFTPLLEKEIDAYYKMEQARAENPPQPSTDVILCNASASIDNASGKKVSANLVDCRSMGQIAAQIQDSSNKSEEKDSQDDKAAKDDKSKKKG</sequence>
<evidence type="ECO:0000313" key="3">
    <source>
        <dbReference type="EMBL" id="VFJ75628.1"/>
    </source>
</evidence>
<proteinExistence type="predicted"/>
<dbReference type="EMBL" id="CAADFA010000862">
    <property type="protein sequence ID" value="VFJ75628.1"/>
    <property type="molecule type" value="Genomic_DNA"/>
</dbReference>
<evidence type="ECO:0000256" key="1">
    <source>
        <dbReference type="SAM" id="MobiDB-lite"/>
    </source>
</evidence>
<evidence type="ECO:0000313" key="2">
    <source>
        <dbReference type="EMBL" id="VFJ75253.1"/>
    </source>
</evidence>
<evidence type="ECO:0008006" key="5">
    <source>
        <dbReference type="Google" id="ProtNLM"/>
    </source>
</evidence>
<feature type="region of interest" description="Disordered" evidence="1">
    <location>
        <begin position="268"/>
        <end position="297"/>
    </location>
</feature>
<dbReference type="EMBL" id="CAADEZ010000820">
    <property type="protein sequence ID" value="VFJ75253.1"/>
    <property type="molecule type" value="Genomic_DNA"/>
</dbReference>
<protein>
    <recommendedName>
        <fullName evidence="5">Lipoprotein</fullName>
    </recommendedName>
</protein>
<accession>A0A450U082</accession>